<feature type="transmembrane region" description="Helical" evidence="7">
    <location>
        <begin position="20"/>
        <end position="37"/>
    </location>
</feature>
<evidence type="ECO:0000259" key="8">
    <source>
        <dbReference type="Pfam" id="PF13581"/>
    </source>
</evidence>
<keyword evidence="2" id="KW-0813">Transport</keyword>
<evidence type="ECO:0000313" key="11">
    <source>
        <dbReference type="Proteomes" id="UP000260812"/>
    </source>
</evidence>
<protein>
    <submittedName>
        <fullName evidence="9">Multidrug transporter</fullName>
    </submittedName>
</protein>
<feature type="transmembrane region" description="Helical" evidence="7">
    <location>
        <begin position="144"/>
        <end position="161"/>
    </location>
</feature>
<dbReference type="Proteomes" id="UP000261166">
    <property type="component" value="Unassembled WGS sequence"/>
</dbReference>
<dbReference type="Pfam" id="PF01554">
    <property type="entry name" value="MatE"/>
    <property type="match status" value="2"/>
</dbReference>
<dbReference type="Proteomes" id="UP000260812">
    <property type="component" value="Unassembled WGS sequence"/>
</dbReference>
<evidence type="ECO:0000256" key="4">
    <source>
        <dbReference type="ARBA" id="ARBA00022692"/>
    </source>
</evidence>
<keyword evidence="3" id="KW-1003">Cell membrane</keyword>
<feature type="transmembrane region" description="Helical" evidence="7">
    <location>
        <begin position="57"/>
        <end position="81"/>
    </location>
</feature>
<name>A0A3E3HW53_9FIRM</name>
<comment type="caution">
    <text evidence="9">The sequence shown here is derived from an EMBL/GenBank/DDBJ whole genome shotgun (WGS) entry which is preliminary data.</text>
</comment>
<feature type="transmembrane region" description="Helical" evidence="7">
    <location>
        <begin position="102"/>
        <end position="124"/>
    </location>
</feature>
<dbReference type="PANTHER" id="PTHR43549:SF2">
    <property type="entry name" value="MULTIDRUG RESISTANCE PROTEIN NORM-RELATED"/>
    <property type="match status" value="1"/>
</dbReference>
<comment type="subcellular location">
    <subcellularLocation>
        <location evidence="1">Cell membrane</location>
        <topology evidence="1">Multi-pass membrane protein</topology>
    </subcellularLocation>
</comment>
<dbReference type="InterPro" id="IPR002528">
    <property type="entry name" value="MATE_fam"/>
</dbReference>
<keyword evidence="4 7" id="KW-0812">Transmembrane</keyword>
<keyword evidence="11" id="KW-1185">Reference proteome</keyword>
<evidence type="ECO:0000256" key="1">
    <source>
        <dbReference type="ARBA" id="ARBA00004651"/>
    </source>
</evidence>
<sequence>MKGGRLQLERKHEDYFTKKIFRKQFVPAIISACGLAFGDMMDGIVVGQRMGVTGLAAISLALPSFMVMNVLMHGLGLGGAIRFSGLMAKGKKEEGIRGFQGILSAALIISALLSIGANLFMTPLLALLGTTEADGALFAVSRTYLQIILSGMPLFFTAYVMNYFLRNDDSEKLAGFGFTVGNLSDIVLNVVFVLLLDGGAAGAAWATLAGQLISICVYLPGFSGKTHSLRLLPFCPDSKGSLSCFKAGFASSSQYLFSMVFLLCANRVLLRSMGSVGVAVFDVVQNVSFLIIYLYDGAVKAAQPLLSTYCGEHNRPGRRCTMRLALSRGLTAGGMVALVTACFPQSICLVFGITDSKALRTGAYALRVYCVSALLAGVCILLEGCYQACGEEKKAYLITILRGAAVLLPVTLLFSAWGGRFFWWLYPVTEVLTLLIFAGYCRYTAGRQEESEEGRVYTATIHNKYEELSSLLSEIESFCKRWEAAAKQIYFVTMTVEELCAAIMQNGFGETDGYIQITLVAEAGGAFSLHIRDNAVSFNPFSLYTSRLGGDEKVNPDALGILVIREKAEEFFYRRYQGFNTLVVRI</sequence>
<dbReference type="EMBL" id="QVLU01000015">
    <property type="protein sequence ID" value="RGE70553.1"/>
    <property type="molecule type" value="Genomic_DNA"/>
</dbReference>
<evidence type="ECO:0000256" key="6">
    <source>
        <dbReference type="ARBA" id="ARBA00023136"/>
    </source>
</evidence>
<evidence type="ECO:0000256" key="2">
    <source>
        <dbReference type="ARBA" id="ARBA00022448"/>
    </source>
</evidence>
<proteinExistence type="predicted"/>
<dbReference type="InterPro" id="IPR003594">
    <property type="entry name" value="HATPase_dom"/>
</dbReference>
<evidence type="ECO:0000256" key="7">
    <source>
        <dbReference type="SAM" id="Phobius"/>
    </source>
</evidence>
<organism evidence="9 11">
    <name type="scientific">Eisenbergiella massiliensis</name>
    <dbReference type="NCBI Taxonomy" id="1720294"/>
    <lineage>
        <taxon>Bacteria</taxon>
        <taxon>Bacillati</taxon>
        <taxon>Bacillota</taxon>
        <taxon>Clostridia</taxon>
        <taxon>Lachnospirales</taxon>
        <taxon>Lachnospiraceae</taxon>
        <taxon>Eisenbergiella</taxon>
    </lineage>
</organism>
<dbReference type="GO" id="GO:0042910">
    <property type="term" value="F:xenobiotic transmembrane transporter activity"/>
    <property type="evidence" value="ECO:0007669"/>
    <property type="project" value="InterPro"/>
</dbReference>
<feature type="transmembrane region" description="Helical" evidence="7">
    <location>
        <begin position="364"/>
        <end position="383"/>
    </location>
</feature>
<evidence type="ECO:0000313" key="9">
    <source>
        <dbReference type="EMBL" id="RGE56058.1"/>
    </source>
</evidence>
<evidence type="ECO:0000256" key="3">
    <source>
        <dbReference type="ARBA" id="ARBA00022475"/>
    </source>
</evidence>
<keyword evidence="5 7" id="KW-1133">Transmembrane helix</keyword>
<dbReference type="GO" id="GO:0015297">
    <property type="term" value="F:antiporter activity"/>
    <property type="evidence" value="ECO:0007669"/>
    <property type="project" value="InterPro"/>
</dbReference>
<feature type="transmembrane region" description="Helical" evidence="7">
    <location>
        <begin position="395"/>
        <end position="417"/>
    </location>
</feature>
<evidence type="ECO:0000313" key="10">
    <source>
        <dbReference type="EMBL" id="RGE70553.1"/>
    </source>
</evidence>
<dbReference type="AlphaFoldDB" id="A0A3E3HW53"/>
<feature type="domain" description="Histidine kinase/HSP90-like ATPase" evidence="8">
    <location>
        <begin position="463"/>
        <end position="585"/>
    </location>
</feature>
<feature type="transmembrane region" description="Helical" evidence="7">
    <location>
        <begin position="329"/>
        <end position="352"/>
    </location>
</feature>
<evidence type="ECO:0000313" key="12">
    <source>
        <dbReference type="Proteomes" id="UP000261166"/>
    </source>
</evidence>
<keyword evidence="6 7" id="KW-0472">Membrane</keyword>
<evidence type="ECO:0000256" key="5">
    <source>
        <dbReference type="ARBA" id="ARBA00022989"/>
    </source>
</evidence>
<dbReference type="Gene3D" id="3.30.565.10">
    <property type="entry name" value="Histidine kinase-like ATPase, C-terminal domain"/>
    <property type="match status" value="1"/>
</dbReference>
<dbReference type="PANTHER" id="PTHR43549">
    <property type="entry name" value="MULTIDRUG RESISTANCE PROTEIN YPNP-RELATED"/>
    <property type="match status" value="1"/>
</dbReference>
<dbReference type="InterPro" id="IPR052031">
    <property type="entry name" value="Membrane_Transporter-Flippase"/>
</dbReference>
<gene>
    <name evidence="10" type="ORF">DWY69_16600</name>
    <name evidence="9" type="ORF">DXC51_26290</name>
</gene>
<reference evidence="9 12" key="1">
    <citation type="submission" date="2018-08" db="EMBL/GenBank/DDBJ databases">
        <title>A genome reference for cultivated species of the human gut microbiota.</title>
        <authorList>
            <person name="Zou Y."/>
            <person name="Xue W."/>
            <person name="Luo G."/>
        </authorList>
    </citation>
    <scope>NUCLEOTIDE SEQUENCE [LARGE SCALE GENOMIC DNA]</scope>
    <source>
        <strain evidence="10 12">AF26-4BH</strain>
        <strain evidence="9">TF05-5AC</strain>
    </source>
</reference>
<dbReference type="InterPro" id="IPR036890">
    <property type="entry name" value="HATPase_C_sf"/>
</dbReference>
<dbReference type="GO" id="GO:0005886">
    <property type="term" value="C:plasma membrane"/>
    <property type="evidence" value="ECO:0007669"/>
    <property type="project" value="UniProtKB-SubCell"/>
</dbReference>
<dbReference type="Pfam" id="PF13581">
    <property type="entry name" value="HATPase_c_2"/>
    <property type="match status" value="1"/>
</dbReference>
<feature type="transmembrane region" description="Helical" evidence="7">
    <location>
        <begin position="202"/>
        <end position="222"/>
    </location>
</feature>
<feature type="transmembrane region" description="Helical" evidence="7">
    <location>
        <begin position="423"/>
        <end position="441"/>
    </location>
</feature>
<accession>A0A3E3HW53</accession>
<dbReference type="OrthoDB" id="9808973at2"/>
<feature type="transmembrane region" description="Helical" evidence="7">
    <location>
        <begin position="173"/>
        <end position="196"/>
    </location>
</feature>
<dbReference type="EMBL" id="QVLV01000031">
    <property type="protein sequence ID" value="RGE56058.1"/>
    <property type="molecule type" value="Genomic_DNA"/>
</dbReference>